<feature type="transmembrane region" description="Helical" evidence="1">
    <location>
        <begin position="52"/>
        <end position="73"/>
    </location>
</feature>
<proteinExistence type="predicted"/>
<evidence type="ECO:0000313" key="2">
    <source>
        <dbReference type="EMBL" id="MBK1621491.1"/>
    </source>
</evidence>
<dbReference type="EMBL" id="NRRY01000079">
    <property type="protein sequence ID" value="MBK1621491.1"/>
    <property type="molecule type" value="Genomic_DNA"/>
</dbReference>
<feature type="transmembrane region" description="Helical" evidence="1">
    <location>
        <begin position="155"/>
        <end position="175"/>
    </location>
</feature>
<dbReference type="RefSeq" id="WP_200250855.1">
    <property type="nucleotide sequence ID" value="NZ_NRRY01000079.1"/>
</dbReference>
<keyword evidence="3" id="KW-1185">Reference proteome</keyword>
<reference evidence="2 3" key="1">
    <citation type="journal article" date="2020" name="Microorganisms">
        <title>Osmotic Adaptation and Compatible Solute Biosynthesis of Phototrophic Bacteria as Revealed from Genome Analyses.</title>
        <authorList>
            <person name="Imhoff J.F."/>
            <person name="Rahn T."/>
            <person name="Kunzel S."/>
            <person name="Keller A."/>
            <person name="Neulinger S.C."/>
        </authorList>
    </citation>
    <scope>NUCLEOTIDE SEQUENCE [LARGE SCALE GENOMIC DNA]</scope>
    <source>
        <strain evidence="2 3">DSM 25653</strain>
    </source>
</reference>
<protein>
    <recommendedName>
        <fullName evidence="4">DUF2834 domain-containing protein</fullName>
    </recommendedName>
</protein>
<gene>
    <name evidence="2" type="ORF">CKO42_24385</name>
</gene>
<evidence type="ECO:0000256" key="1">
    <source>
        <dbReference type="SAM" id="Phobius"/>
    </source>
</evidence>
<keyword evidence="1" id="KW-0812">Transmembrane</keyword>
<evidence type="ECO:0008006" key="4">
    <source>
        <dbReference type="Google" id="ProtNLM"/>
    </source>
</evidence>
<dbReference type="Proteomes" id="UP001138768">
    <property type="component" value="Unassembled WGS sequence"/>
</dbReference>
<feature type="transmembrane region" description="Helical" evidence="1">
    <location>
        <begin position="122"/>
        <end position="143"/>
    </location>
</feature>
<name>A0A9X0WDM8_9GAMM</name>
<feature type="transmembrane region" description="Helical" evidence="1">
    <location>
        <begin position="79"/>
        <end position="101"/>
    </location>
</feature>
<accession>A0A9X0WDM8</accession>
<dbReference type="PANTHER" id="PTHR36009:SF3">
    <property type="entry name" value="TRANSMEMBRANE PROTEIN"/>
    <property type="match status" value="1"/>
</dbReference>
<sequence>MLTDRRFDRWLFAGLWLLLLAYALLFAPPVPADLLGQLRDLGLARVQAVDPIVIAVFNLLGVLPVAFLAILLFDTGKPSPWPFALGSFVLGGFVLLPYLAIRDMRAPLQRAPGAFVRALGSRITGVVLLLIAVGLIGFAVIAGNPSAFAAQLQDSAFIAVMSADLLVLTIALHRCAVIDRQRRGWRLSGWSALAVQTPLLGPLIYLALRQPASRDDLGLSPDGATGSAR</sequence>
<organism evidence="2 3">
    <name type="scientific">Lamprobacter modestohalophilus</name>
    <dbReference type="NCBI Taxonomy" id="1064514"/>
    <lineage>
        <taxon>Bacteria</taxon>
        <taxon>Pseudomonadati</taxon>
        <taxon>Pseudomonadota</taxon>
        <taxon>Gammaproteobacteria</taxon>
        <taxon>Chromatiales</taxon>
        <taxon>Chromatiaceae</taxon>
        <taxon>Lamprobacter</taxon>
    </lineage>
</organism>
<dbReference type="AlphaFoldDB" id="A0A9X0WDM8"/>
<dbReference type="PANTHER" id="PTHR36009">
    <property type="match status" value="1"/>
</dbReference>
<comment type="caution">
    <text evidence="2">The sequence shown here is derived from an EMBL/GenBank/DDBJ whole genome shotgun (WGS) entry which is preliminary data.</text>
</comment>
<evidence type="ECO:0000313" key="3">
    <source>
        <dbReference type="Proteomes" id="UP001138768"/>
    </source>
</evidence>
<keyword evidence="1" id="KW-1133">Transmembrane helix</keyword>
<keyword evidence="1" id="KW-0472">Membrane</keyword>
<feature type="transmembrane region" description="Helical" evidence="1">
    <location>
        <begin position="12"/>
        <end position="31"/>
    </location>
</feature>